<dbReference type="RefSeq" id="WP_121979470.1">
    <property type="nucleotide sequence ID" value="NZ_JBHTLH010000001.1"/>
</dbReference>
<keyword evidence="1" id="KW-1133">Transmembrane helix</keyword>
<comment type="caution">
    <text evidence="2">The sequence shown here is derived from an EMBL/GenBank/DDBJ whole genome shotgun (WGS) entry which is preliminary data.</text>
</comment>
<evidence type="ECO:0000256" key="1">
    <source>
        <dbReference type="SAM" id="Phobius"/>
    </source>
</evidence>
<organism evidence="2 3">
    <name type="scientific">Lentilactobacillus raoultii</name>
    <dbReference type="NCBI Taxonomy" id="1987503"/>
    <lineage>
        <taxon>Bacteria</taxon>
        <taxon>Bacillati</taxon>
        <taxon>Bacillota</taxon>
        <taxon>Bacilli</taxon>
        <taxon>Lactobacillales</taxon>
        <taxon>Lactobacillaceae</taxon>
        <taxon>Lentilactobacillus</taxon>
    </lineage>
</organism>
<feature type="transmembrane region" description="Helical" evidence="1">
    <location>
        <begin position="41"/>
        <end position="60"/>
    </location>
</feature>
<dbReference type="InterPro" id="IPR039076">
    <property type="entry name" value="DivIC"/>
</dbReference>
<keyword evidence="1" id="KW-0812">Transmembrane</keyword>
<dbReference type="InterPro" id="IPR007060">
    <property type="entry name" value="FtsL/DivIC"/>
</dbReference>
<evidence type="ECO:0000313" key="2">
    <source>
        <dbReference type="EMBL" id="MFD1123813.1"/>
    </source>
</evidence>
<keyword evidence="1" id="KW-0472">Membrane</keyword>
<proteinExistence type="predicted"/>
<sequence length="136" mass="16068">MAQQQQKIRKLENDYTKQRELEFQSDQATAVSVRRRRKKRACIIISVFMIFAMIFAVQIVRAKVNYAAVNAQISKQKQTVKKERVRHKHLTARVSQLNNKDYVEQLIRDRYYYTKPGETVYSFPNQAPKDVDNGEE</sequence>
<keyword evidence="3" id="KW-1185">Reference proteome</keyword>
<dbReference type="Pfam" id="PF04977">
    <property type="entry name" value="DivIC"/>
    <property type="match status" value="1"/>
</dbReference>
<gene>
    <name evidence="2" type="ORF">ACFQ22_00340</name>
</gene>
<name>A0ABW3PD57_9LACO</name>
<dbReference type="Proteomes" id="UP001597156">
    <property type="component" value="Unassembled WGS sequence"/>
</dbReference>
<evidence type="ECO:0000313" key="3">
    <source>
        <dbReference type="Proteomes" id="UP001597156"/>
    </source>
</evidence>
<reference evidence="3" key="1">
    <citation type="journal article" date="2019" name="Int. J. Syst. Evol. Microbiol.">
        <title>The Global Catalogue of Microorganisms (GCM) 10K type strain sequencing project: providing services to taxonomists for standard genome sequencing and annotation.</title>
        <authorList>
            <consortium name="The Broad Institute Genomics Platform"/>
            <consortium name="The Broad Institute Genome Sequencing Center for Infectious Disease"/>
            <person name="Wu L."/>
            <person name="Ma J."/>
        </authorList>
    </citation>
    <scope>NUCLEOTIDE SEQUENCE [LARGE SCALE GENOMIC DNA]</scope>
    <source>
        <strain evidence="3">CCUG 71848</strain>
    </source>
</reference>
<protein>
    <submittedName>
        <fullName evidence="2">Septum formation initiator family protein</fullName>
    </submittedName>
</protein>
<accession>A0ABW3PD57</accession>
<dbReference type="EMBL" id="JBHTLH010000001">
    <property type="protein sequence ID" value="MFD1123813.1"/>
    <property type="molecule type" value="Genomic_DNA"/>
</dbReference>
<dbReference type="PANTHER" id="PTHR40027">
    <property type="entry name" value="CELL DIVISION PROTEIN DIVIC"/>
    <property type="match status" value="1"/>
</dbReference>
<dbReference type="PANTHER" id="PTHR40027:SF1">
    <property type="entry name" value="CELL DIVISION PROTEIN DIVIC"/>
    <property type="match status" value="1"/>
</dbReference>